<organism evidence="1 2">
    <name type="scientific">Chlorovirus heliozoae</name>
    <dbReference type="NCBI Taxonomy" id="322019"/>
    <lineage>
        <taxon>Viruses</taxon>
        <taxon>Varidnaviria</taxon>
        <taxon>Bamfordvirae</taxon>
        <taxon>Nucleocytoviricota</taxon>
        <taxon>Megaviricetes</taxon>
        <taxon>Algavirales</taxon>
        <taxon>Phycodnaviridae</taxon>
        <taxon>Chlorovirus</taxon>
    </lineage>
</organism>
<dbReference type="EMBL" id="EF101928">
    <property type="protein sequence ID" value="ABT16304.1"/>
    <property type="molecule type" value="Genomic_DNA"/>
</dbReference>
<keyword evidence="2" id="KW-1185">Reference proteome</keyword>
<sequence length="69" mass="7746">MWMVPLRASIARRIFLRDRATTRSSTSALATTSLALQTPSLERLESQFAGTNGFPRSRASWRFLARTSS</sequence>
<proteinExistence type="predicted"/>
<dbReference type="Proteomes" id="UP000202420">
    <property type="component" value="Segment"/>
</dbReference>
<reference evidence="1 2" key="1">
    <citation type="submission" date="2006-09" db="EMBL/GenBank/DDBJ databases">
        <title>Sequence and annotation of the 288-kb ATCV-1 virus that infects an endosymbiotic Chlorella strain of the heliozoon Acanthocystis turfacea.</title>
        <authorList>
            <person name="Fitzgerald L.A."/>
            <person name="Graves M.V."/>
            <person name="Li X."/>
            <person name="Pfitzner A.J.P."/>
            <person name="Hartigan J."/>
            <person name="Van Etten J.L."/>
        </authorList>
    </citation>
    <scope>NUCLEOTIDE SEQUENCE [LARGE SCALE GENOMIC DNA]</scope>
    <source>
        <strain evidence="1 2">ATCV-1</strain>
    </source>
</reference>
<evidence type="ECO:0000313" key="2">
    <source>
        <dbReference type="Proteomes" id="UP000202420"/>
    </source>
</evidence>
<protein>
    <submittedName>
        <fullName evidence="1">Uncharacterized protein z170R</fullName>
    </submittedName>
</protein>
<evidence type="ECO:0000313" key="1">
    <source>
        <dbReference type="EMBL" id="ABT16304.1"/>
    </source>
</evidence>
<dbReference type="KEGG" id="vg:5470472"/>
<name>A7K8D0_9PHYC</name>
<dbReference type="RefSeq" id="YP_001426651.1">
    <property type="nucleotide sequence ID" value="NC_008724.1"/>
</dbReference>
<gene>
    <name evidence="1" type="primary">z170R</name>
    <name evidence="1" type="ORF">ATCV1_z170R</name>
</gene>
<dbReference type="GeneID" id="5470472"/>
<accession>A7K8D0</accession>